<dbReference type="KEGG" id="abac:LuPra_04663"/>
<dbReference type="RefSeq" id="WP_110172961.1">
    <property type="nucleotide sequence ID" value="NZ_CP015136.1"/>
</dbReference>
<organism evidence="1 2">
    <name type="scientific">Luteitalea pratensis</name>
    <dbReference type="NCBI Taxonomy" id="1855912"/>
    <lineage>
        <taxon>Bacteria</taxon>
        <taxon>Pseudomonadati</taxon>
        <taxon>Acidobacteriota</taxon>
        <taxon>Vicinamibacteria</taxon>
        <taxon>Vicinamibacterales</taxon>
        <taxon>Vicinamibacteraceae</taxon>
        <taxon>Luteitalea</taxon>
    </lineage>
</organism>
<accession>A0A143PTC6</accession>
<gene>
    <name evidence="1" type="ORF">LuPra_04663</name>
</gene>
<evidence type="ECO:0008006" key="3">
    <source>
        <dbReference type="Google" id="ProtNLM"/>
    </source>
</evidence>
<dbReference type="STRING" id="1855912.LuPra_04663"/>
<reference evidence="2" key="2">
    <citation type="submission" date="2016-04" db="EMBL/GenBank/DDBJ databases">
        <title>First Complete Genome Sequence of a Subdivision 6 Acidobacterium.</title>
        <authorList>
            <person name="Huang S."/>
            <person name="Vieira S."/>
            <person name="Bunk B."/>
            <person name="Riedel T."/>
            <person name="Sproeer C."/>
            <person name="Overmann J."/>
        </authorList>
    </citation>
    <scope>NUCLEOTIDE SEQUENCE [LARGE SCALE GENOMIC DNA]</scope>
    <source>
        <strain evidence="2">DSM 100886 HEG_-6_39</strain>
    </source>
</reference>
<keyword evidence="2" id="KW-1185">Reference proteome</keyword>
<dbReference type="Proteomes" id="UP000076079">
    <property type="component" value="Chromosome"/>
</dbReference>
<dbReference type="EMBL" id="CP015136">
    <property type="protein sequence ID" value="AMY11413.1"/>
    <property type="molecule type" value="Genomic_DNA"/>
</dbReference>
<protein>
    <recommendedName>
        <fullName evidence="3">2-nitropropane dioxygenase</fullName>
    </recommendedName>
</protein>
<evidence type="ECO:0000313" key="1">
    <source>
        <dbReference type="EMBL" id="AMY11413.1"/>
    </source>
</evidence>
<sequence>MSRLASELTVQCPCCRAELVVDANLKRVVSHKEARTSPVREIDDAHRLLAEEAAARERAFEQSFQAERNRGDDLDRRFREALEQAKKEPITRPERAFDLD</sequence>
<proteinExistence type="predicted"/>
<dbReference type="AlphaFoldDB" id="A0A143PTC6"/>
<name>A0A143PTC6_LUTPR</name>
<evidence type="ECO:0000313" key="2">
    <source>
        <dbReference type="Proteomes" id="UP000076079"/>
    </source>
</evidence>
<reference evidence="1 2" key="1">
    <citation type="journal article" date="2016" name="Genome Announc.">
        <title>First Complete Genome Sequence of a Subdivision 6 Acidobacterium Strain.</title>
        <authorList>
            <person name="Huang S."/>
            <person name="Vieira S."/>
            <person name="Bunk B."/>
            <person name="Riedel T."/>
            <person name="Sproer C."/>
            <person name="Overmann J."/>
        </authorList>
    </citation>
    <scope>NUCLEOTIDE SEQUENCE [LARGE SCALE GENOMIC DNA]</scope>
    <source>
        <strain evidence="2">DSM 100886 HEG_-6_39</strain>
    </source>
</reference>
<dbReference type="OrthoDB" id="9812857at2"/>